<gene>
    <name evidence="9" type="ORF">CAL29_01810</name>
</gene>
<evidence type="ECO:0000256" key="6">
    <source>
        <dbReference type="PIRSR" id="PIRSR000097-2"/>
    </source>
</evidence>
<dbReference type="InterPro" id="IPR018170">
    <property type="entry name" value="Aldo/ket_reductase_CS"/>
</dbReference>
<dbReference type="FunFam" id="3.20.20.100:FF:000002">
    <property type="entry name" value="2,5-diketo-D-gluconic acid reductase A"/>
    <property type="match status" value="1"/>
</dbReference>
<evidence type="ECO:0000256" key="7">
    <source>
        <dbReference type="PIRSR" id="PIRSR000097-3"/>
    </source>
</evidence>
<dbReference type="CDD" id="cd19132">
    <property type="entry name" value="AKR_AKR5D1_E1"/>
    <property type="match status" value="1"/>
</dbReference>
<dbReference type="OrthoDB" id="9804790at2"/>
<dbReference type="InterPro" id="IPR036812">
    <property type="entry name" value="NAD(P)_OxRdtase_dom_sf"/>
</dbReference>
<evidence type="ECO:0000256" key="4">
    <source>
        <dbReference type="ARBA" id="ARBA00049445"/>
    </source>
</evidence>
<comment type="catalytic activity">
    <reaction evidence="4">
        <text>hydroxyacetone + NADP(+) = methylglyoxal + NADPH + H(+)</text>
        <dbReference type="Rhea" id="RHEA:27986"/>
        <dbReference type="ChEBI" id="CHEBI:15378"/>
        <dbReference type="ChEBI" id="CHEBI:17158"/>
        <dbReference type="ChEBI" id="CHEBI:27957"/>
        <dbReference type="ChEBI" id="CHEBI:57783"/>
        <dbReference type="ChEBI" id="CHEBI:58349"/>
    </reaction>
</comment>
<reference evidence="10" key="1">
    <citation type="submission" date="2017-05" db="EMBL/GenBank/DDBJ databases">
        <title>Complete and WGS of Bordetella genogroups.</title>
        <authorList>
            <person name="Spilker T."/>
            <person name="Lipuma J."/>
        </authorList>
    </citation>
    <scope>NUCLEOTIDE SEQUENCE [LARGE SCALE GENOMIC DNA]</scope>
    <source>
        <strain evidence="10">AU16122</strain>
    </source>
</reference>
<keyword evidence="10" id="KW-1185">Reference proteome</keyword>
<keyword evidence="2" id="KW-0521">NADP</keyword>
<dbReference type="PANTHER" id="PTHR43827">
    <property type="entry name" value="2,5-DIKETO-D-GLUCONIC ACID REDUCTASE"/>
    <property type="match status" value="1"/>
</dbReference>
<evidence type="ECO:0000256" key="1">
    <source>
        <dbReference type="ARBA" id="ARBA00007905"/>
    </source>
</evidence>
<feature type="active site" description="Proton donor" evidence="5">
    <location>
        <position position="53"/>
    </location>
</feature>
<evidence type="ECO:0000313" key="10">
    <source>
        <dbReference type="Proteomes" id="UP000216020"/>
    </source>
</evidence>
<dbReference type="PANTHER" id="PTHR43827:SF3">
    <property type="entry name" value="NADP-DEPENDENT OXIDOREDUCTASE DOMAIN-CONTAINING PROTEIN"/>
    <property type="match status" value="1"/>
</dbReference>
<accession>A0A261SIC1</accession>
<organism evidence="9 10">
    <name type="scientific">Bordetella genomosp. 10</name>
    <dbReference type="NCBI Taxonomy" id="1416804"/>
    <lineage>
        <taxon>Bacteria</taxon>
        <taxon>Pseudomonadati</taxon>
        <taxon>Pseudomonadota</taxon>
        <taxon>Betaproteobacteria</taxon>
        <taxon>Burkholderiales</taxon>
        <taxon>Alcaligenaceae</taxon>
        <taxon>Bordetella</taxon>
    </lineage>
</organism>
<dbReference type="Proteomes" id="UP000216020">
    <property type="component" value="Unassembled WGS sequence"/>
</dbReference>
<feature type="binding site" evidence="6">
    <location>
        <position position="111"/>
    </location>
    <ligand>
        <name>substrate</name>
    </ligand>
</feature>
<dbReference type="Pfam" id="PF00248">
    <property type="entry name" value="Aldo_ket_red"/>
    <property type="match status" value="1"/>
</dbReference>
<sequence>MTETAIPQLALNDGVHIPAIGFGTYKLNGREGVKAMAAAIRNGYRLLDSAFNYENEGALGEAVRTAGVPRAQLRITSKLPGRHHRFDQALATIEESLYRARLDYYDIYLIHWPNPGKGLYVEAWQALIEARKRGLVRSIGVCNFLPEHLEKLIAETGVTPAINQIELHPYFPQEAQRAFDTAHDIVTQAWSPLGRANQLLREPLIEGIARRLDRSIVQVILRWHLQLGVVALPKAASDERQRENLSIFDFALTPDDMASIATLARPDGRTFDQDPARYEEY</sequence>
<evidence type="ECO:0000256" key="2">
    <source>
        <dbReference type="ARBA" id="ARBA00022857"/>
    </source>
</evidence>
<evidence type="ECO:0000256" key="3">
    <source>
        <dbReference type="ARBA" id="ARBA00023002"/>
    </source>
</evidence>
<dbReference type="GO" id="GO:0016616">
    <property type="term" value="F:oxidoreductase activity, acting on the CH-OH group of donors, NAD or NADP as acceptor"/>
    <property type="evidence" value="ECO:0007669"/>
    <property type="project" value="UniProtKB-ARBA"/>
</dbReference>
<proteinExistence type="inferred from homology"/>
<evidence type="ECO:0000259" key="8">
    <source>
        <dbReference type="Pfam" id="PF00248"/>
    </source>
</evidence>
<keyword evidence="3" id="KW-0560">Oxidoreductase</keyword>
<dbReference type="InterPro" id="IPR020471">
    <property type="entry name" value="AKR"/>
</dbReference>
<name>A0A261SIC1_9BORD</name>
<evidence type="ECO:0000256" key="5">
    <source>
        <dbReference type="PIRSR" id="PIRSR000097-1"/>
    </source>
</evidence>
<dbReference type="AlphaFoldDB" id="A0A261SIC1"/>
<feature type="site" description="Lowers pKa of active site Tyr" evidence="7">
    <location>
        <position position="78"/>
    </location>
</feature>
<dbReference type="RefSeq" id="WP_094851296.1">
    <property type="nucleotide sequence ID" value="NZ_NEVM01000001.1"/>
</dbReference>
<comment type="similarity">
    <text evidence="1">Belongs to the aldo/keto reductase family.</text>
</comment>
<dbReference type="SUPFAM" id="SSF51430">
    <property type="entry name" value="NAD(P)-linked oxidoreductase"/>
    <property type="match status" value="1"/>
</dbReference>
<dbReference type="PIRSF" id="PIRSF000097">
    <property type="entry name" value="AKR"/>
    <property type="match status" value="1"/>
</dbReference>
<protein>
    <submittedName>
        <fullName evidence="9">2,5-diketo-D-gluconic acid reductase</fullName>
    </submittedName>
</protein>
<evidence type="ECO:0000313" key="9">
    <source>
        <dbReference type="EMBL" id="OZI37189.1"/>
    </source>
</evidence>
<comment type="caution">
    <text evidence="9">The sequence shown here is derived from an EMBL/GenBank/DDBJ whole genome shotgun (WGS) entry which is preliminary data.</text>
</comment>
<dbReference type="PROSITE" id="PS00062">
    <property type="entry name" value="ALDOKETO_REDUCTASE_2"/>
    <property type="match status" value="1"/>
</dbReference>
<dbReference type="Gene3D" id="3.20.20.100">
    <property type="entry name" value="NADP-dependent oxidoreductase domain"/>
    <property type="match status" value="1"/>
</dbReference>
<dbReference type="InterPro" id="IPR023210">
    <property type="entry name" value="NADP_OxRdtase_dom"/>
</dbReference>
<feature type="domain" description="NADP-dependent oxidoreductase" evidence="8">
    <location>
        <begin position="20"/>
        <end position="263"/>
    </location>
</feature>
<dbReference type="EMBL" id="NEVM01000001">
    <property type="protein sequence ID" value="OZI37189.1"/>
    <property type="molecule type" value="Genomic_DNA"/>
</dbReference>
<dbReference type="PROSITE" id="PS00798">
    <property type="entry name" value="ALDOKETO_REDUCTASE_1"/>
    <property type="match status" value="1"/>
</dbReference>
<dbReference type="PRINTS" id="PR00069">
    <property type="entry name" value="ALDKETRDTASE"/>
</dbReference>